<sequence length="78" mass="8196">MWRLEEFDEVAGGVGEKDLASARAGGVIAAERQPGRAQSSDLGIRVVDDDQPRQPVAALDGDGVHAFIARIDGLEVPA</sequence>
<protein>
    <recommendedName>
        <fullName evidence="3">DUF397 domain-containing protein</fullName>
    </recommendedName>
</protein>
<accession>A0A7M2SWT8</accession>
<organism evidence="1 2">
    <name type="scientific">Streptomyces ferrugineus</name>
    <dbReference type="NCBI Taxonomy" id="1413221"/>
    <lineage>
        <taxon>Bacteria</taxon>
        <taxon>Bacillati</taxon>
        <taxon>Actinomycetota</taxon>
        <taxon>Actinomycetes</taxon>
        <taxon>Kitasatosporales</taxon>
        <taxon>Streptomycetaceae</taxon>
        <taxon>Streptomyces</taxon>
    </lineage>
</organism>
<reference evidence="1 2" key="1">
    <citation type="submission" date="2020-10" db="EMBL/GenBank/DDBJ databases">
        <title>Streptomyces ferrugineus complate genome analysis.</title>
        <authorList>
            <person name="Anwar N."/>
        </authorList>
    </citation>
    <scope>NUCLEOTIDE SEQUENCE [LARGE SCALE GENOMIC DNA]</scope>
    <source>
        <strain evidence="1 2">CCTCC AA2014009</strain>
    </source>
</reference>
<name>A0A7M2SWT8_9ACTN</name>
<dbReference type="EMBL" id="CP063373">
    <property type="protein sequence ID" value="QOV40836.1"/>
    <property type="molecule type" value="Genomic_DNA"/>
</dbReference>
<proteinExistence type="predicted"/>
<dbReference type="RefSeq" id="WP_194049418.1">
    <property type="nucleotide sequence ID" value="NZ_CP063373.1"/>
</dbReference>
<dbReference type="KEGG" id="sfeu:IM697_22085"/>
<evidence type="ECO:0008006" key="3">
    <source>
        <dbReference type="Google" id="ProtNLM"/>
    </source>
</evidence>
<gene>
    <name evidence="1" type="ORF">IM697_22085</name>
</gene>
<evidence type="ECO:0000313" key="1">
    <source>
        <dbReference type="EMBL" id="QOV40836.1"/>
    </source>
</evidence>
<evidence type="ECO:0000313" key="2">
    <source>
        <dbReference type="Proteomes" id="UP000594205"/>
    </source>
</evidence>
<keyword evidence="2" id="KW-1185">Reference proteome</keyword>
<dbReference type="Proteomes" id="UP000594205">
    <property type="component" value="Chromosome"/>
</dbReference>
<dbReference type="AlphaFoldDB" id="A0A7M2SWT8"/>